<accession>R8BHV3</accession>
<dbReference type="EMBL" id="KB933192">
    <property type="protein sequence ID" value="EON98817.1"/>
    <property type="molecule type" value="Genomic_DNA"/>
</dbReference>
<gene>
    <name evidence="5" type="ORF">UCRPA7_5678</name>
</gene>
<dbReference type="CDD" id="cd08249">
    <property type="entry name" value="enoyl_reductase_like"/>
    <property type="match status" value="1"/>
</dbReference>
<keyword evidence="6" id="KW-1185">Reference proteome</keyword>
<dbReference type="Gene3D" id="3.40.50.720">
    <property type="entry name" value="NAD(P)-binding Rossmann-like Domain"/>
    <property type="match status" value="1"/>
</dbReference>
<dbReference type="RefSeq" id="XP_007916413.1">
    <property type="nucleotide sequence ID" value="XM_007918222.1"/>
</dbReference>
<dbReference type="InterPro" id="IPR011032">
    <property type="entry name" value="GroES-like_sf"/>
</dbReference>
<organism evidence="5 6">
    <name type="scientific">Phaeoacremonium minimum (strain UCR-PA7)</name>
    <name type="common">Esca disease fungus</name>
    <name type="synonym">Togninia minima</name>
    <dbReference type="NCBI Taxonomy" id="1286976"/>
    <lineage>
        <taxon>Eukaryota</taxon>
        <taxon>Fungi</taxon>
        <taxon>Dikarya</taxon>
        <taxon>Ascomycota</taxon>
        <taxon>Pezizomycotina</taxon>
        <taxon>Sordariomycetes</taxon>
        <taxon>Sordariomycetidae</taxon>
        <taxon>Togniniales</taxon>
        <taxon>Togniniaceae</taxon>
        <taxon>Phaeoacremonium</taxon>
    </lineage>
</organism>
<evidence type="ECO:0000259" key="4">
    <source>
        <dbReference type="SMART" id="SM00829"/>
    </source>
</evidence>
<protein>
    <submittedName>
        <fullName evidence="5">Putative zinc-binding oxidoreductase protein</fullName>
    </submittedName>
</protein>
<evidence type="ECO:0000256" key="1">
    <source>
        <dbReference type="ARBA" id="ARBA00008072"/>
    </source>
</evidence>
<dbReference type="GO" id="GO:0016651">
    <property type="term" value="F:oxidoreductase activity, acting on NAD(P)H"/>
    <property type="evidence" value="ECO:0007669"/>
    <property type="project" value="InterPro"/>
</dbReference>
<dbReference type="Pfam" id="PF00107">
    <property type="entry name" value="ADH_zinc_N"/>
    <property type="match status" value="1"/>
</dbReference>
<name>R8BHV3_PHAM7</name>
<dbReference type="OrthoDB" id="48317at2759"/>
<reference evidence="6" key="1">
    <citation type="journal article" date="2013" name="Genome Announc.">
        <title>Draft genome sequence of the ascomycete Phaeoacremonium aleophilum strain UCR-PA7, a causal agent of the esca disease complex in grapevines.</title>
        <authorList>
            <person name="Blanco-Ulate B."/>
            <person name="Rolshausen P."/>
            <person name="Cantu D."/>
        </authorList>
    </citation>
    <scope>NUCLEOTIDE SEQUENCE [LARGE SCALE GENOMIC DNA]</scope>
    <source>
        <strain evidence="6">UCR-PA7</strain>
    </source>
</reference>
<dbReference type="AlphaFoldDB" id="R8BHV3"/>
<dbReference type="InterPro" id="IPR013149">
    <property type="entry name" value="ADH-like_C"/>
</dbReference>
<dbReference type="KEGG" id="tmn:UCRPA7_5678"/>
<sequence>MANKAAWLKNPKERPLQIDDAPMPTPGPDEVVIRNRAVAINPVDWAIQATGMFPISYPFIGGHDASGDITAVGSAVTDFKVGDRVVAFLNPTGDGNRSNGAFQLFFKTGVNAIAKLPNNVSYAEASVLPMGLGVAASGLFQADTLALPFPQVDPTPNDKVVLIWGGGSSMGACAIQLAKGAGFKVAATANGHNLESMKNLGADYVFDYTKDSVIEDVLAALQGADFAGAFCAIIEPEVIKQCAQIASKLGGNKFVANVRVPAMPPVEGMPSDTKTACCK</sequence>
<dbReference type="InterPro" id="IPR047122">
    <property type="entry name" value="Trans-enoyl_RdTase-like"/>
</dbReference>
<dbReference type="HOGENOM" id="CLU_026673_16_6_1"/>
<feature type="region of interest" description="Disordered" evidence="3">
    <location>
        <begin position="1"/>
        <end position="25"/>
    </location>
</feature>
<dbReference type="PANTHER" id="PTHR45348:SF2">
    <property type="entry name" value="ZINC-TYPE ALCOHOL DEHYDROGENASE-LIKE PROTEIN C2E1P3.01"/>
    <property type="match status" value="1"/>
</dbReference>
<evidence type="ECO:0000256" key="2">
    <source>
        <dbReference type="ARBA" id="ARBA00023002"/>
    </source>
</evidence>
<dbReference type="InterPro" id="IPR020843">
    <property type="entry name" value="ER"/>
</dbReference>
<dbReference type="Pfam" id="PF08240">
    <property type="entry name" value="ADH_N"/>
    <property type="match status" value="1"/>
</dbReference>
<evidence type="ECO:0000313" key="6">
    <source>
        <dbReference type="Proteomes" id="UP000014074"/>
    </source>
</evidence>
<dbReference type="GeneID" id="19326255"/>
<evidence type="ECO:0000256" key="3">
    <source>
        <dbReference type="SAM" id="MobiDB-lite"/>
    </source>
</evidence>
<dbReference type="InterPro" id="IPR013154">
    <property type="entry name" value="ADH-like_N"/>
</dbReference>
<comment type="similarity">
    <text evidence="1">Belongs to the zinc-containing alcohol dehydrogenase family.</text>
</comment>
<dbReference type="SUPFAM" id="SSF51735">
    <property type="entry name" value="NAD(P)-binding Rossmann-fold domains"/>
    <property type="match status" value="1"/>
</dbReference>
<dbReference type="PANTHER" id="PTHR45348">
    <property type="entry name" value="HYPOTHETICAL OXIDOREDUCTASE (EUROFUNG)"/>
    <property type="match status" value="1"/>
</dbReference>
<keyword evidence="2" id="KW-0560">Oxidoreductase</keyword>
<dbReference type="SUPFAM" id="SSF50129">
    <property type="entry name" value="GroES-like"/>
    <property type="match status" value="1"/>
</dbReference>
<dbReference type="eggNOG" id="KOG1198">
    <property type="taxonomic scope" value="Eukaryota"/>
</dbReference>
<evidence type="ECO:0000313" key="5">
    <source>
        <dbReference type="EMBL" id="EON98817.1"/>
    </source>
</evidence>
<feature type="domain" description="Enoyl reductase (ER)" evidence="4">
    <location>
        <begin position="14"/>
        <end position="266"/>
    </location>
</feature>
<dbReference type="InterPro" id="IPR036291">
    <property type="entry name" value="NAD(P)-bd_dom_sf"/>
</dbReference>
<dbReference type="Proteomes" id="UP000014074">
    <property type="component" value="Unassembled WGS sequence"/>
</dbReference>
<dbReference type="Gene3D" id="3.90.180.10">
    <property type="entry name" value="Medium-chain alcohol dehydrogenases, catalytic domain"/>
    <property type="match status" value="1"/>
</dbReference>
<proteinExistence type="inferred from homology"/>
<dbReference type="SMART" id="SM00829">
    <property type="entry name" value="PKS_ER"/>
    <property type="match status" value="1"/>
</dbReference>